<dbReference type="PANTHER" id="PTHR24232">
    <property type="entry name" value="G-PROTEIN COUPLED RECEPTOR"/>
    <property type="match status" value="1"/>
</dbReference>
<dbReference type="GO" id="GO:0005886">
    <property type="term" value="C:plasma membrane"/>
    <property type="evidence" value="ECO:0007669"/>
    <property type="project" value="TreeGrafter"/>
</dbReference>
<evidence type="ECO:0000256" key="1">
    <source>
        <dbReference type="ARBA" id="ARBA00004141"/>
    </source>
</evidence>
<evidence type="ECO:0000256" key="9">
    <source>
        <dbReference type="SAM" id="Phobius"/>
    </source>
</evidence>
<feature type="transmembrane region" description="Helical" evidence="9">
    <location>
        <begin position="54"/>
        <end position="74"/>
    </location>
</feature>
<dbReference type="PROSITE" id="PS50262">
    <property type="entry name" value="G_PROTEIN_RECEP_F1_2"/>
    <property type="match status" value="1"/>
</dbReference>
<name>A0AAD7R675_9TELE</name>
<dbReference type="InterPro" id="IPR000276">
    <property type="entry name" value="GPCR_Rhodpsn"/>
</dbReference>
<evidence type="ECO:0000313" key="12">
    <source>
        <dbReference type="Proteomes" id="UP001221898"/>
    </source>
</evidence>
<feature type="domain" description="G-protein coupled receptors family 1 profile" evidence="10">
    <location>
        <begin position="10"/>
        <end position="197"/>
    </location>
</feature>
<protein>
    <recommendedName>
        <fullName evidence="10">G-protein coupled receptors family 1 profile domain-containing protein</fullName>
    </recommendedName>
</protein>
<dbReference type="GO" id="GO:0004930">
    <property type="term" value="F:G protein-coupled receptor activity"/>
    <property type="evidence" value="ECO:0007669"/>
    <property type="project" value="UniProtKB-KW"/>
</dbReference>
<evidence type="ECO:0000256" key="5">
    <source>
        <dbReference type="ARBA" id="ARBA00023136"/>
    </source>
</evidence>
<evidence type="ECO:0000259" key="10">
    <source>
        <dbReference type="PROSITE" id="PS50262"/>
    </source>
</evidence>
<accession>A0AAD7R675</accession>
<dbReference type="PANTHER" id="PTHR24232:SF107">
    <property type="entry name" value="HYDROXYCARBOXYLIC ACID RECEPTOR 2-LIKE"/>
    <property type="match status" value="1"/>
</dbReference>
<feature type="transmembrane region" description="Helical" evidence="9">
    <location>
        <begin position="107"/>
        <end position="126"/>
    </location>
</feature>
<evidence type="ECO:0000256" key="7">
    <source>
        <dbReference type="ARBA" id="ARBA00023180"/>
    </source>
</evidence>
<keyword evidence="4" id="KW-0297">G-protein coupled receptor</keyword>
<comment type="caution">
    <text evidence="11">The sequence shown here is derived from an EMBL/GenBank/DDBJ whole genome shotgun (WGS) entry which is preliminary data.</text>
</comment>
<dbReference type="AlphaFoldDB" id="A0AAD7R675"/>
<evidence type="ECO:0000256" key="8">
    <source>
        <dbReference type="ARBA" id="ARBA00023224"/>
    </source>
</evidence>
<evidence type="ECO:0000256" key="4">
    <source>
        <dbReference type="ARBA" id="ARBA00023040"/>
    </source>
</evidence>
<gene>
    <name evidence="11" type="ORF">AAFF_G00342040</name>
</gene>
<keyword evidence="5 9" id="KW-0472">Membrane</keyword>
<keyword evidence="2 9" id="KW-0812">Transmembrane</keyword>
<dbReference type="Gene3D" id="1.20.1070.10">
    <property type="entry name" value="Rhodopsin 7-helix transmembrane proteins"/>
    <property type="match status" value="1"/>
</dbReference>
<evidence type="ECO:0000256" key="3">
    <source>
        <dbReference type="ARBA" id="ARBA00022989"/>
    </source>
</evidence>
<dbReference type="SUPFAM" id="SSF81321">
    <property type="entry name" value="Family A G protein-coupled receptor-like"/>
    <property type="match status" value="1"/>
</dbReference>
<sequence>MLDIAVGLPANAWVIWLIGRGPKGLDQSELFILNLAAMEVASYPTMPLYIIDNFILYGSFVEPVIYFLFGLLVVNRPLFQCCVCVERYLAVLHPLTFLRYRPLRYRVGSLATVWVIVLVYGGLNIWYSSTYIWAGTLAVVMAVDSFCSISILSVLRRPGPGERPGEGPHLLKRRALTTILIIQTTLVLNYLPSIAMMPFSSKLTRWQNCCDLFPITVALSTFGSFVQPLFYLSRVGRLPCSRKP</sequence>
<reference evidence="11" key="1">
    <citation type="journal article" date="2023" name="Science">
        <title>Genome structures resolve the early diversification of teleost fishes.</title>
        <authorList>
            <person name="Parey E."/>
            <person name="Louis A."/>
            <person name="Montfort J."/>
            <person name="Bouchez O."/>
            <person name="Roques C."/>
            <person name="Iampietro C."/>
            <person name="Lluch J."/>
            <person name="Castinel A."/>
            <person name="Donnadieu C."/>
            <person name="Desvignes T."/>
            <person name="Floi Bucao C."/>
            <person name="Jouanno E."/>
            <person name="Wen M."/>
            <person name="Mejri S."/>
            <person name="Dirks R."/>
            <person name="Jansen H."/>
            <person name="Henkel C."/>
            <person name="Chen W.J."/>
            <person name="Zahm M."/>
            <person name="Cabau C."/>
            <person name="Klopp C."/>
            <person name="Thompson A.W."/>
            <person name="Robinson-Rechavi M."/>
            <person name="Braasch I."/>
            <person name="Lecointre G."/>
            <person name="Bobe J."/>
            <person name="Postlethwait J.H."/>
            <person name="Berthelot C."/>
            <person name="Roest Crollius H."/>
            <person name="Guiguen Y."/>
        </authorList>
    </citation>
    <scope>NUCLEOTIDE SEQUENCE</scope>
    <source>
        <strain evidence="11">NC1722</strain>
    </source>
</reference>
<keyword evidence="12" id="KW-1185">Reference proteome</keyword>
<feature type="transmembrane region" description="Helical" evidence="9">
    <location>
        <begin position="212"/>
        <end position="232"/>
    </location>
</feature>
<keyword evidence="8" id="KW-0807">Transducer</keyword>
<dbReference type="GO" id="GO:0035025">
    <property type="term" value="P:positive regulation of Rho protein signal transduction"/>
    <property type="evidence" value="ECO:0007669"/>
    <property type="project" value="TreeGrafter"/>
</dbReference>
<feature type="transmembrane region" description="Helical" evidence="9">
    <location>
        <begin position="175"/>
        <end position="192"/>
    </location>
</feature>
<comment type="subcellular location">
    <subcellularLocation>
        <location evidence="1">Membrane</location>
        <topology evidence="1">Multi-pass membrane protein</topology>
    </subcellularLocation>
</comment>
<evidence type="ECO:0000256" key="2">
    <source>
        <dbReference type="ARBA" id="ARBA00022692"/>
    </source>
</evidence>
<dbReference type="Pfam" id="PF00001">
    <property type="entry name" value="7tm_1"/>
    <property type="match status" value="1"/>
</dbReference>
<dbReference type="GO" id="GO:0007200">
    <property type="term" value="P:phospholipase C-activating G protein-coupled receptor signaling pathway"/>
    <property type="evidence" value="ECO:0007669"/>
    <property type="project" value="TreeGrafter"/>
</dbReference>
<dbReference type="Proteomes" id="UP001221898">
    <property type="component" value="Unassembled WGS sequence"/>
</dbReference>
<dbReference type="InterPro" id="IPR017452">
    <property type="entry name" value="GPCR_Rhodpsn_7TM"/>
</dbReference>
<feature type="transmembrane region" description="Helical" evidence="9">
    <location>
        <begin position="132"/>
        <end position="155"/>
    </location>
</feature>
<dbReference type="EMBL" id="JAINUG010000540">
    <property type="protein sequence ID" value="KAJ8366821.1"/>
    <property type="molecule type" value="Genomic_DNA"/>
</dbReference>
<evidence type="ECO:0000256" key="6">
    <source>
        <dbReference type="ARBA" id="ARBA00023170"/>
    </source>
</evidence>
<proteinExistence type="predicted"/>
<keyword evidence="3 9" id="KW-1133">Transmembrane helix</keyword>
<evidence type="ECO:0000313" key="11">
    <source>
        <dbReference type="EMBL" id="KAJ8366821.1"/>
    </source>
</evidence>
<keyword evidence="7" id="KW-0325">Glycoprotein</keyword>
<keyword evidence="6" id="KW-0675">Receptor</keyword>
<organism evidence="11 12">
    <name type="scientific">Aldrovandia affinis</name>
    <dbReference type="NCBI Taxonomy" id="143900"/>
    <lineage>
        <taxon>Eukaryota</taxon>
        <taxon>Metazoa</taxon>
        <taxon>Chordata</taxon>
        <taxon>Craniata</taxon>
        <taxon>Vertebrata</taxon>
        <taxon>Euteleostomi</taxon>
        <taxon>Actinopterygii</taxon>
        <taxon>Neopterygii</taxon>
        <taxon>Teleostei</taxon>
        <taxon>Notacanthiformes</taxon>
        <taxon>Halosauridae</taxon>
        <taxon>Aldrovandia</taxon>
    </lineage>
</organism>